<keyword evidence="1" id="KW-0732">Signal</keyword>
<accession>A0A1Y1Z1M7</accession>
<dbReference type="PANTHER" id="PTHR31157">
    <property type="entry name" value="SCP DOMAIN-CONTAINING PROTEIN"/>
    <property type="match status" value="1"/>
</dbReference>
<dbReference type="Gene3D" id="3.40.33.10">
    <property type="entry name" value="CAP"/>
    <property type="match status" value="1"/>
</dbReference>
<dbReference type="STRING" id="1314790.A0A1Y1Z1M7"/>
<evidence type="ECO:0000256" key="1">
    <source>
        <dbReference type="SAM" id="SignalP"/>
    </source>
</evidence>
<dbReference type="OrthoDB" id="568194at2759"/>
<dbReference type="SUPFAM" id="SSF55797">
    <property type="entry name" value="PR-1-like"/>
    <property type="match status" value="1"/>
</dbReference>
<dbReference type="InterPro" id="IPR035940">
    <property type="entry name" value="CAP_sf"/>
</dbReference>
<proteinExistence type="predicted"/>
<keyword evidence="4" id="KW-1185">Reference proteome</keyword>
<name>A0A1Y1Z1M7_9FUNG</name>
<feature type="chain" id="PRO_5013186357" description="SCP domain-containing protein" evidence="1">
    <location>
        <begin position="20"/>
        <end position="148"/>
    </location>
</feature>
<dbReference type="Proteomes" id="UP000193498">
    <property type="component" value="Unassembled WGS sequence"/>
</dbReference>
<feature type="signal peptide" evidence="1">
    <location>
        <begin position="1"/>
        <end position="19"/>
    </location>
</feature>
<sequence length="148" mass="16636">MVNLQSIICWSALITCITASPAVEKLYCLVNQERAKYGLKPLSLNSKLNSAAHKHSEDQAFRLGYLSHTGSDRSNPGERISRVGFQWRKYGENVAKGYSNAVQVMRQWMKSPRFTHFGAGYVVLEAEAVQGEWDPNTGDTKRHSLAIY</sequence>
<feature type="domain" description="SCP" evidence="2">
    <location>
        <begin position="29"/>
        <end position="120"/>
    </location>
</feature>
<dbReference type="CDD" id="cd05379">
    <property type="entry name" value="CAP_bacterial"/>
    <property type="match status" value="1"/>
</dbReference>
<dbReference type="EMBL" id="MCFE01000039">
    <property type="protein sequence ID" value="ORY04086.1"/>
    <property type="molecule type" value="Genomic_DNA"/>
</dbReference>
<organism evidence="3 4">
    <name type="scientific">Basidiobolus meristosporus CBS 931.73</name>
    <dbReference type="NCBI Taxonomy" id="1314790"/>
    <lineage>
        <taxon>Eukaryota</taxon>
        <taxon>Fungi</taxon>
        <taxon>Fungi incertae sedis</taxon>
        <taxon>Zoopagomycota</taxon>
        <taxon>Entomophthoromycotina</taxon>
        <taxon>Basidiobolomycetes</taxon>
        <taxon>Basidiobolales</taxon>
        <taxon>Basidiobolaceae</taxon>
        <taxon>Basidiobolus</taxon>
    </lineage>
</organism>
<evidence type="ECO:0000313" key="3">
    <source>
        <dbReference type="EMBL" id="ORY04086.1"/>
    </source>
</evidence>
<dbReference type="Pfam" id="PF00188">
    <property type="entry name" value="CAP"/>
    <property type="match status" value="1"/>
</dbReference>
<dbReference type="InterPro" id="IPR014044">
    <property type="entry name" value="CAP_dom"/>
</dbReference>
<dbReference type="PANTHER" id="PTHR31157:SF1">
    <property type="entry name" value="SCP DOMAIN-CONTAINING PROTEIN"/>
    <property type="match status" value="1"/>
</dbReference>
<evidence type="ECO:0000313" key="4">
    <source>
        <dbReference type="Proteomes" id="UP000193498"/>
    </source>
</evidence>
<comment type="caution">
    <text evidence="3">The sequence shown here is derived from an EMBL/GenBank/DDBJ whole genome shotgun (WGS) entry which is preliminary data.</text>
</comment>
<gene>
    <name evidence="3" type="ORF">K493DRAFT_297167</name>
</gene>
<dbReference type="InParanoid" id="A0A1Y1Z1M7"/>
<reference evidence="3 4" key="1">
    <citation type="submission" date="2016-07" db="EMBL/GenBank/DDBJ databases">
        <title>Pervasive Adenine N6-methylation of Active Genes in Fungi.</title>
        <authorList>
            <consortium name="DOE Joint Genome Institute"/>
            <person name="Mondo S.J."/>
            <person name="Dannebaum R.O."/>
            <person name="Kuo R.C."/>
            <person name="Labutti K."/>
            <person name="Haridas S."/>
            <person name="Kuo A."/>
            <person name="Salamov A."/>
            <person name="Ahrendt S.R."/>
            <person name="Lipzen A."/>
            <person name="Sullivan W."/>
            <person name="Andreopoulos W.B."/>
            <person name="Clum A."/>
            <person name="Lindquist E."/>
            <person name="Daum C."/>
            <person name="Ramamoorthy G.K."/>
            <person name="Gryganskyi A."/>
            <person name="Culley D."/>
            <person name="Magnuson J.K."/>
            <person name="James T.Y."/>
            <person name="O'Malley M.A."/>
            <person name="Stajich J.E."/>
            <person name="Spatafora J.W."/>
            <person name="Visel A."/>
            <person name="Grigoriev I.V."/>
        </authorList>
    </citation>
    <scope>NUCLEOTIDE SEQUENCE [LARGE SCALE GENOMIC DNA]</scope>
    <source>
        <strain evidence="3 4">CBS 931.73</strain>
    </source>
</reference>
<evidence type="ECO:0000259" key="2">
    <source>
        <dbReference type="Pfam" id="PF00188"/>
    </source>
</evidence>
<dbReference type="AlphaFoldDB" id="A0A1Y1Z1M7"/>
<protein>
    <recommendedName>
        <fullName evidence="2">SCP domain-containing protein</fullName>
    </recommendedName>
</protein>